<dbReference type="Pfam" id="PF00078">
    <property type="entry name" value="RVT_1"/>
    <property type="match status" value="1"/>
</dbReference>
<reference evidence="3" key="2">
    <citation type="submission" date="2021-12" db="EMBL/GenBank/DDBJ databases">
        <title>Resequencing data analysis of finger millet.</title>
        <authorList>
            <person name="Hatakeyama M."/>
            <person name="Aluri S."/>
            <person name="Balachadran M.T."/>
            <person name="Sivarajan S.R."/>
            <person name="Poveda L."/>
            <person name="Shimizu-Inatsugi R."/>
            <person name="Schlapbach R."/>
            <person name="Sreeman S.M."/>
            <person name="Shimizu K.K."/>
        </authorList>
    </citation>
    <scope>NUCLEOTIDE SEQUENCE</scope>
</reference>
<name>A0AAV5EAU5_ELECO</name>
<reference evidence="3" key="1">
    <citation type="journal article" date="2018" name="DNA Res.">
        <title>Multiple hybrid de novo genome assembly of finger millet, an orphan allotetraploid crop.</title>
        <authorList>
            <person name="Hatakeyama M."/>
            <person name="Aluri S."/>
            <person name="Balachadran M.T."/>
            <person name="Sivarajan S.R."/>
            <person name="Patrignani A."/>
            <person name="Gruter S."/>
            <person name="Poveda L."/>
            <person name="Shimizu-Inatsugi R."/>
            <person name="Baeten J."/>
            <person name="Francoijs K.J."/>
            <person name="Nataraja K.N."/>
            <person name="Reddy Y.A.N."/>
            <person name="Phadnis S."/>
            <person name="Ravikumar R.L."/>
            <person name="Schlapbach R."/>
            <person name="Sreeman S.M."/>
            <person name="Shimizu K.K."/>
        </authorList>
    </citation>
    <scope>NUCLEOTIDE SEQUENCE</scope>
</reference>
<dbReference type="SUPFAM" id="SSF56672">
    <property type="entry name" value="DNA/RNA polymerases"/>
    <property type="match status" value="1"/>
</dbReference>
<proteinExistence type="predicted"/>
<evidence type="ECO:0000259" key="2">
    <source>
        <dbReference type="Pfam" id="PF00078"/>
    </source>
</evidence>
<evidence type="ECO:0000313" key="3">
    <source>
        <dbReference type="EMBL" id="GJN19863.1"/>
    </source>
</evidence>
<protein>
    <recommendedName>
        <fullName evidence="2">Reverse transcriptase domain-containing protein</fullName>
    </recommendedName>
</protein>
<dbReference type="InterPro" id="IPR043128">
    <property type="entry name" value="Rev_trsase/Diguanyl_cyclase"/>
</dbReference>
<dbReference type="EMBL" id="BQKI01000074">
    <property type="protein sequence ID" value="GJN19863.1"/>
    <property type="molecule type" value="Genomic_DNA"/>
</dbReference>
<dbReference type="PANTHER" id="PTHR15503:SF22">
    <property type="entry name" value="TRANSPOSON TY3-I GAG POLYPROTEIN"/>
    <property type="match status" value="1"/>
</dbReference>
<dbReference type="AlphaFoldDB" id="A0AAV5EAU5"/>
<feature type="domain" description="Reverse transcriptase" evidence="2">
    <location>
        <begin position="361"/>
        <end position="427"/>
    </location>
</feature>
<comment type="caution">
    <text evidence="3">The sequence shown here is derived from an EMBL/GenBank/DDBJ whole genome shotgun (WGS) entry which is preliminary data.</text>
</comment>
<dbReference type="SUPFAM" id="SSF50630">
    <property type="entry name" value="Acid proteases"/>
    <property type="match status" value="1"/>
</dbReference>
<dbReference type="InterPro" id="IPR032567">
    <property type="entry name" value="RTL1-rel"/>
</dbReference>
<sequence length="428" mass="48103">MQASSAHPLPSPLGRPSSAPATVDERKAPENNRPNTASSKLSVLRAYRRAKGLCFKCGEKWGHGHCCGPTIRLQVMEELIQALQLDEESTVLSDGNSVIEELSAISKEAIQGTESPRTIWLQGWIKNKQVLMLADSGSTHTFTSHQMAALFPQAEALEKFVRVKIADGGELQCTHQIPKFHWWVQGYVACSNMRIIPLGTYDVILGMDWLERYSPMEIHWKQKHLSFDHGNRQVTLQGVLGPSQLSLATSTQLKGLQCRNALLHMVQLQSVEAQSNKTIPPKILDLLLQLQDVFQEPKGLPPQRGCDHRIPLIPGARPIHIRPYRYSLKLKDEIEKQIKELLQNGRIQTSSSPFSSPVVLVRKKDGGWRMCVDYRYLNAMTVIGKFPLPVIDELLDELQGACWFTRLDLHAGLHQIRLAEGEGYKTTF</sequence>
<dbReference type="InterPro" id="IPR021109">
    <property type="entry name" value="Peptidase_aspartic_dom_sf"/>
</dbReference>
<gene>
    <name evidence="3" type="primary">gb07177</name>
    <name evidence="3" type="ORF">PR202_gb07177</name>
</gene>
<dbReference type="Gene3D" id="2.40.70.10">
    <property type="entry name" value="Acid Proteases"/>
    <property type="match status" value="1"/>
</dbReference>
<dbReference type="CDD" id="cd01647">
    <property type="entry name" value="RT_LTR"/>
    <property type="match status" value="1"/>
</dbReference>
<dbReference type="Gene3D" id="3.10.10.10">
    <property type="entry name" value="HIV Type 1 Reverse Transcriptase, subunit A, domain 1"/>
    <property type="match status" value="1"/>
</dbReference>
<evidence type="ECO:0000313" key="4">
    <source>
        <dbReference type="Proteomes" id="UP001054889"/>
    </source>
</evidence>
<dbReference type="CDD" id="cd00303">
    <property type="entry name" value="retropepsin_like"/>
    <property type="match status" value="1"/>
</dbReference>
<dbReference type="Pfam" id="PF08284">
    <property type="entry name" value="RVP_2"/>
    <property type="match status" value="1"/>
</dbReference>
<dbReference type="PANTHER" id="PTHR15503">
    <property type="entry name" value="LDOC1 RELATED"/>
    <property type="match status" value="1"/>
</dbReference>
<dbReference type="Proteomes" id="UP001054889">
    <property type="component" value="Unassembled WGS sequence"/>
</dbReference>
<dbReference type="InterPro" id="IPR043502">
    <property type="entry name" value="DNA/RNA_pol_sf"/>
</dbReference>
<dbReference type="InterPro" id="IPR000477">
    <property type="entry name" value="RT_dom"/>
</dbReference>
<dbReference type="Gene3D" id="3.30.70.270">
    <property type="match status" value="1"/>
</dbReference>
<evidence type="ECO:0000256" key="1">
    <source>
        <dbReference type="SAM" id="MobiDB-lite"/>
    </source>
</evidence>
<accession>A0AAV5EAU5</accession>
<feature type="region of interest" description="Disordered" evidence="1">
    <location>
        <begin position="1"/>
        <end position="40"/>
    </location>
</feature>
<keyword evidence="4" id="KW-1185">Reference proteome</keyword>
<organism evidence="3 4">
    <name type="scientific">Eleusine coracana subsp. coracana</name>
    <dbReference type="NCBI Taxonomy" id="191504"/>
    <lineage>
        <taxon>Eukaryota</taxon>
        <taxon>Viridiplantae</taxon>
        <taxon>Streptophyta</taxon>
        <taxon>Embryophyta</taxon>
        <taxon>Tracheophyta</taxon>
        <taxon>Spermatophyta</taxon>
        <taxon>Magnoliopsida</taxon>
        <taxon>Liliopsida</taxon>
        <taxon>Poales</taxon>
        <taxon>Poaceae</taxon>
        <taxon>PACMAD clade</taxon>
        <taxon>Chloridoideae</taxon>
        <taxon>Cynodonteae</taxon>
        <taxon>Eleusininae</taxon>
        <taxon>Eleusine</taxon>
    </lineage>
</organism>